<feature type="compositionally biased region" description="Low complexity" evidence="1">
    <location>
        <begin position="228"/>
        <end position="245"/>
    </location>
</feature>
<feature type="compositionally biased region" description="Polar residues" evidence="1">
    <location>
        <begin position="192"/>
        <end position="201"/>
    </location>
</feature>
<dbReference type="Gramene" id="ERN20599">
    <property type="protein sequence ID" value="ERN20599"/>
    <property type="gene ID" value="AMTR_s00070p00092450"/>
</dbReference>
<keyword evidence="2" id="KW-0812">Transmembrane</keyword>
<feature type="region of interest" description="Disordered" evidence="1">
    <location>
        <begin position="45"/>
        <end position="75"/>
    </location>
</feature>
<accession>U5DDI7</accession>
<dbReference type="HOGENOM" id="CLU_1134870_0_0_1"/>
<dbReference type="OrthoDB" id="680110at2759"/>
<sequence>MGGGLGAAAIALTVVLVVLFLVLVAELYYALVLKFKLTRVNVSHSTTNSNEEQQQQRERDHHSISVSLSSPNHQHPSLPKLFPGSVYAQGVLGGPRFLFTIKEDGREIEGVRERNFPPSSLSPTLSLLPSNLHFIGLLRPPSDAGDSSRVSSAVEDRGACTVDDGRSCKVEDFVCISNPIYEVEASPEAECGSTTPFDTPVSSPSRLEEGSSSDSPPLTPMKLLSQNPSLSPRSTSDSGRSSPSW</sequence>
<dbReference type="OMA" id="FMYISNP"/>
<keyword evidence="2" id="KW-1133">Transmembrane helix</keyword>
<feature type="compositionally biased region" description="Low complexity" evidence="1">
    <location>
        <begin position="202"/>
        <end position="216"/>
    </location>
</feature>
<evidence type="ECO:0000313" key="3">
    <source>
        <dbReference type="EMBL" id="ERN20599.1"/>
    </source>
</evidence>
<evidence type="ECO:0000256" key="2">
    <source>
        <dbReference type="SAM" id="Phobius"/>
    </source>
</evidence>
<feature type="compositionally biased region" description="Polar residues" evidence="1">
    <location>
        <begin position="64"/>
        <end position="75"/>
    </location>
</feature>
<proteinExistence type="predicted"/>
<name>U5DDI7_AMBTC</name>
<evidence type="ECO:0000313" key="4">
    <source>
        <dbReference type="Proteomes" id="UP000017836"/>
    </source>
</evidence>
<keyword evidence="4" id="KW-1185">Reference proteome</keyword>
<feature type="region of interest" description="Disordered" evidence="1">
    <location>
        <begin position="186"/>
        <end position="245"/>
    </location>
</feature>
<dbReference type="AlphaFoldDB" id="U5DDI7"/>
<protein>
    <submittedName>
        <fullName evidence="3">Uncharacterized protein</fullName>
    </submittedName>
</protein>
<organism evidence="3 4">
    <name type="scientific">Amborella trichopoda</name>
    <dbReference type="NCBI Taxonomy" id="13333"/>
    <lineage>
        <taxon>Eukaryota</taxon>
        <taxon>Viridiplantae</taxon>
        <taxon>Streptophyta</taxon>
        <taxon>Embryophyta</taxon>
        <taxon>Tracheophyta</taxon>
        <taxon>Spermatophyta</taxon>
        <taxon>Magnoliopsida</taxon>
        <taxon>Amborellales</taxon>
        <taxon>Amborellaceae</taxon>
        <taxon>Amborella</taxon>
    </lineage>
</organism>
<dbReference type="Proteomes" id="UP000017836">
    <property type="component" value="Unassembled WGS sequence"/>
</dbReference>
<dbReference type="KEGG" id="atr:18449022"/>
<gene>
    <name evidence="3" type="ORF">AMTR_s00070p00092450</name>
</gene>
<evidence type="ECO:0000256" key="1">
    <source>
        <dbReference type="SAM" id="MobiDB-lite"/>
    </source>
</evidence>
<feature type="compositionally biased region" description="Basic and acidic residues" evidence="1">
    <location>
        <begin position="54"/>
        <end position="63"/>
    </location>
</feature>
<dbReference type="EMBL" id="KI392058">
    <property type="protein sequence ID" value="ERN20599.1"/>
    <property type="molecule type" value="Genomic_DNA"/>
</dbReference>
<keyword evidence="2" id="KW-0472">Membrane</keyword>
<reference evidence="4" key="1">
    <citation type="journal article" date="2013" name="Science">
        <title>The Amborella genome and the evolution of flowering plants.</title>
        <authorList>
            <consortium name="Amborella Genome Project"/>
        </authorList>
    </citation>
    <scope>NUCLEOTIDE SEQUENCE [LARGE SCALE GENOMIC DNA]</scope>
</reference>
<feature type="transmembrane region" description="Helical" evidence="2">
    <location>
        <begin position="6"/>
        <end position="29"/>
    </location>
</feature>